<dbReference type="OrthoDB" id="10590680at2759"/>
<evidence type="ECO:0000256" key="2">
    <source>
        <dbReference type="SAM" id="MobiDB-lite"/>
    </source>
</evidence>
<comment type="caution">
    <text evidence="3">The sequence shown here is derived from an EMBL/GenBank/DDBJ whole genome shotgun (WGS) entry which is preliminary data.</text>
</comment>
<evidence type="ECO:0000313" key="3">
    <source>
        <dbReference type="EMBL" id="GAV06916.1"/>
    </source>
</evidence>
<feature type="region of interest" description="Disordered" evidence="2">
    <location>
        <begin position="1"/>
        <end position="50"/>
    </location>
</feature>
<keyword evidence="4" id="KW-1185">Reference proteome</keyword>
<keyword evidence="1" id="KW-0175">Coiled coil</keyword>
<reference evidence="3 4" key="1">
    <citation type="journal article" date="2016" name="Nat. Commun.">
        <title>Extremotolerant tardigrade genome and improved radiotolerance of human cultured cells by tardigrade-unique protein.</title>
        <authorList>
            <person name="Hashimoto T."/>
            <person name="Horikawa D.D."/>
            <person name="Saito Y."/>
            <person name="Kuwahara H."/>
            <person name="Kozuka-Hata H."/>
            <person name="Shin-I T."/>
            <person name="Minakuchi Y."/>
            <person name="Ohishi K."/>
            <person name="Motoyama A."/>
            <person name="Aizu T."/>
            <person name="Enomoto A."/>
            <person name="Kondo K."/>
            <person name="Tanaka S."/>
            <person name="Hara Y."/>
            <person name="Koshikawa S."/>
            <person name="Sagara H."/>
            <person name="Miura T."/>
            <person name="Yokobori S."/>
            <person name="Miyagawa K."/>
            <person name="Suzuki Y."/>
            <person name="Kubo T."/>
            <person name="Oyama M."/>
            <person name="Kohara Y."/>
            <person name="Fujiyama A."/>
            <person name="Arakawa K."/>
            <person name="Katayama T."/>
            <person name="Toyoda A."/>
            <person name="Kunieda T."/>
        </authorList>
    </citation>
    <scope>NUCLEOTIDE SEQUENCE [LARGE SCALE GENOMIC DNA]</scope>
    <source>
        <strain evidence="3 4">YOKOZUNA-1</strain>
    </source>
</reference>
<evidence type="ECO:0000256" key="1">
    <source>
        <dbReference type="SAM" id="Coils"/>
    </source>
</evidence>
<name>A0A1D1W0X5_RAMVA</name>
<feature type="coiled-coil region" evidence="1">
    <location>
        <begin position="404"/>
        <end position="476"/>
    </location>
</feature>
<accession>A0A1D1W0X5</accession>
<dbReference type="Proteomes" id="UP000186922">
    <property type="component" value="Unassembled WGS sequence"/>
</dbReference>
<sequence length="527" mass="58012">MSHRDRTSSGSHKTKEVKYERVEKMHIDGTGQVNHREVREDQGGEDPYLNFKDKRPDDLMPGEAAGVVPHLVTAETIEAARLKEAEENTSRHSSVSTRAVDSDYSSIHSAAIGNVEKTTTVTTRSREMEPEYTQVVTGGRAPSAQIVSAVNLGPSEYYDSPVRTSSVSSHVSAAPSLGRHTETYVREDLTTTGMSSHVSASLGQRDRPLDSEVKVRRTAVTSAGGVSQGLRTLHDIELESSSGGSHHLARADSGLEYQRTEVVTHGGPSIGGVQRTVVVPTGAHAQIHQETEVIRHGHATPSETHVIQVPVTTFGHTDMESVRTGFTVTEDKPLTIAAPSLAAPIRNHLDVNLGGGAHAEIHAATTVDLSAVQRSDMGPEEYARYKAKVEALARRDERETGLMAAEYRNEVERDAELIRQILERQHIRDLEFRKEMIEKQVNRQEEEIQLETEYALRALELERQAAREALETAKAQTHVDVRVDTAVGTTISRGDIDTHAERHTRQRVEPVVETTTTVQKQYSSTHV</sequence>
<feature type="compositionally biased region" description="Basic and acidic residues" evidence="2">
    <location>
        <begin position="1"/>
        <end position="27"/>
    </location>
</feature>
<organism evidence="3 4">
    <name type="scientific">Ramazzottius varieornatus</name>
    <name type="common">Water bear</name>
    <name type="synonym">Tardigrade</name>
    <dbReference type="NCBI Taxonomy" id="947166"/>
    <lineage>
        <taxon>Eukaryota</taxon>
        <taxon>Metazoa</taxon>
        <taxon>Ecdysozoa</taxon>
        <taxon>Tardigrada</taxon>
        <taxon>Eutardigrada</taxon>
        <taxon>Parachela</taxon>
        <taxon>Hypsibioidea</taxon>
        <taxon>Ramazzottiidae</taxon>
        <taxon>Ramazzottius</taxon>
    </lineage>
</organism>
<dbReference type="AlphaFoldDB" id="A0A1D1W0X5"/>
<protein>
    <submittedName>
        <fullName evidence="3">CAHS15</fullName>
    </submittedName>
</protein>
<dbReference type="EMBL" id="BDGG01000014">
    <property type="protein sequence ID" value="GAV06916.1"/>
    <property type="molecule type" value="Genomic_DNA"/>
</dbReference>
<proteinExistence type="predicted"/>
<evidence type="ECO:0000313" key="4">
    <source>
        <dbReference type="Proteomes" id="UP000186922"/>
    </source>
</evidence>
<gene>
    <name evidence="3" type="primary">RvY_16825-1</name>
    <name evidence="3" type="synonym">RvY_16825.1</name>
    <name evidence="3" type="ORF">RvY_16825</name>
</gene>